<evidence type="ECO:0000256" key="1">
    <source>
        <dbReference type="ARBA" id="ARBA00001933"/>
    </source>
</evidence>
<evidence type="ECO:0000256" key="15">
    <source>
        <dbReference type="PIRSR" id="PIRSR006468-1"/>
    </source>
</evidence>
<dbReference type="Proteomes" id="UP000470875">
    <property type="component" value="Unassembled WGS sequence"/>
</dbReference>
<dbReference type="EMBL" id="VULO01000011">
    <property type="protein sequence ID" value="MSS84943.1"/>
    <property type="molecule type" value="Genomic_DNA"/>
</dbReference>
<evidence type="ECO:0000313" key="16">
    <source>
        <dbReference type="EMBL" id="MSS84943.1"/>
    </source>
</evidence>
<dbReference type="Gene3D" id="3.20.10.10">
    <property type="entry name" value="D-amino Acid Aminotransferase, subunit A, domain 2"/>
    <property type="match status" value="1"/>
</dbReference>
<dbReference type="InterPro" id="IPR036038">
    <property type="entry name" value="Aminotransferase-like"/>
</dbReference>
<evidence type="ECO:0000256" key="6">
    <source>
        <dbReference type="ARBA" id="ARBA00013053"/>
    </source>
</evidence>
<comment type="pathway">
    <text evidence="2">Amino-acid biosynthesis; L-isoleucine biosynthesis; L-isoleucine from 2-oxobutanoate: step 4/4.</text>
</comment>
<comment type="catalytic activity">
    <reaction evidence="12">
        <text>L-valine + 2-oxoglutarate = 3-methyl-2-oxobutanoate + L-glutamate</text>
        <dbReference type="Rhea" id="RHEA:24813"/>
        <dbReference type="ChEBI" id="CHEBI:11851"/>
        <dbReference type="ChEBI" id="CHEBI:16810"/>
        <dbReference type="ChEBI" id="CHEBI:29985"/>
        <dbReference type="ChEBI" id="CHEBI:57762"/>
        <dbReference type="EC" id="2.6.1.42"/>
    </reaction>
</comment>
<dbReference type="UniPathway" id="UPA00049">
    <property type="reaction ID" value="UER00062"/>
</dbReference>
<dbReference type="UniPathway" id="UPA00048">
    <property type="reaction ID" value="UER00073"/>
</dbReference>
<gene>
    <name evidence="16" type="ORF">FYJ24_09240</name>
</gene>
<dbReference type="NCBIfam" id="NF009897">
    <property type="entry name" value="PRK13357.1"/>
    <property type="match status" value="1"/>
</dbReference>
<dbReference type="GO" id="GO:0009099">
    <property type="term" value="P:L-valine biosynthetic process"/>
    <property type="evidence" value="ECO:0007669"/>
    <property type="project" value="UniProtKB-UniPathway"/>
</dbReference>
<evidence type="ECO:0000313" key="17">
    <source>
        <dbReference type="Proteomes" id="UP000470875"/>
    </source>
</evidence>
<evidence type="ECO:0000256" key="4">
    <source>
        <dbReference type="ARBA" id="ARBA00005072"/>
    </source>
</evidence>
<sequence>MTELERLAESTLPPADEVAALYPVTVNPTPADDSVHAQALEELKFGTTFGDYMGYAKWTEDEGWHDRAVVPYGPIPLEPSAAVLHYGQEIFEGMKAYRWQDGSVWTFRPGFNAARFNHSAWRMGMPQIDVKDFLGAIVQTVRADERWVPSSEDSSLYLRPFMIASEPFLGVRSAAEYLYLMISTPVGPYFKGGLKPVKIWVETEYHRAAPGGTGTAKTGGNYANSLLPQSLAAKKGYAQVCYLDAATNSHLEELGGMNIFVVHADGSVQTPALDGTILEGGTRGAIIQLLADRNVTVEETPIALADLIADIRLGEVVELFACGTAAVITPIGEIAGEGFTVAVPGGDLTLSIREELSGIQRGILPDRHHWMYQLI</sequence>
<accession>A0A6N7W8X4</accession>
<dbReference type="GO" id="GO:0009097">
    <property type="term" value="P:isoleucine biosynthetic process"/>
    <property type="evidence" value="ECO:0007669"/>
    <property type="project" value="UniProtKB-UniPathway"/>
</dbReference>
<dbReference type="EC" id="2.6.1.42" evidence="6"/>
<comment type="cofactor">
    <cofactor evidence="1">
        <name>pyridoxal 5'-phosphate</name>
        <dbReference type="ChEBI" id="CHEBI:597326"/>
    </cofactor>
</comment>
<comment type="pathway">
    <text evidence="4">Amino-acid biosynthesis; L-leucine biosynthesis; L-leucine from 3-methyl-2-oxobutanoate: step 4/4.</text>
</comment>
<dbReference type="InterPro" id="IPR033939">
    <property type="entry name" value="BCAT_family"/>
</dbReference>
<dbReference type="PANTHER" id="PTHR11825:SF44">
    <property type="entry name" value="BRANCHED-CHAIN-AMINO-ACID AMINOTRANSFERASE"/>
    <property type="match status" value="1"/>
</dbReference>
<dbReference type="PANTHER" id="PTHR11825">
    <property type="entry name" value="SUBGROUP IIII AMINOTRANSFERASE"/>
    <property type="match status" value="1"/>
</dbReference>
<dbReference type="InterPro" id="IPR001544">
    <property type="entry name" value="Aminotrans_IV"/>
</dbReference>
<dbReference type="InterPro" id="IPR043131">
    <property type="entry name" value="BCAT-like_N"/>
</dbReference>
<comment type="similarity">
    <text evidence="5">Belongs to the class-IV pyridoxal-phosphate-dependent aminotransferase family.</text>
</comment>
<comment type="pathway">
    <text evidence="3">Amino-acid biosynthesis; L-valine biosynthesis; L-valine from pyruvate: step 4/4.</text>
</comment>
<dbReference type="UniPathway" id="UPA00047">
    <property type="reaction ID" value="UER00058"/>
</dbReference>
<dbReference type="NCBIfam" id="TIGR01123">
    <property type="entry name" value="ilvE_II"/>
    <property type="match status" value="1"/>
</dbReference>
<name>A0A6N7W8X4_9ACTO</name>
<evidence type="ECO:0000256" key="3">
    <source>
        <dbReference type="ARBA" id="ARBA00004931"/>
    </source>
</evidence>
<dbReference type="RefSeq" id="WP_318656629.1">
    <property type="nucleotide sequence ID" value="NZ_VULO01000011.1"/>
</dbReference>
<keyword evidence="17" id="KW-1185">Reference proteome</keyword>
<feature type="modified residue" description="N6-(pyridoxal phosphate)lysine" evidence="15">
    <location>
        <position position="217"/>
    </location>
</feature>
<evidence type="ECO:0000256" key="10">
    <source>
        <dbReference type="ARBA" id="ARBA00022898"/>
    </source>
</evidence>
<keyword evidence="9 16" id="KW-0808">Transferase</keyword>
<dbReference type="Gene3D" id="3.30.470.10">
    <property type="match status" value="1"/>
</dbReference>
<dbReference type="AlphaFoldDB" id="A0A6N7W8X4"/>
<evidence type="ECO:0000256" key="14">
    <source>
        <dbReference type="ARBA" id="ARBA00049229"/>
    </source>
</evidence>
<evidence type="ECO:0000256" key="12">
    <source>
        <dbReference type="ARBA" id="ARBA00048212"/>
    </source>
</evidence>
<protein>
    <recommendedName>
        <fullName evidence="6">branched-chain-amino-acid transaminase</fullName>
        <ecNumber evidence="6">2.6.1.42</ecNumber>
    </recommendedName>
</protein>
<comment type="catalytic activity">
    <reaction evidence="14">
        <text>L-leucine + 2-oxoglutarate = 4-methyl-2-oxopentanoate + L-glutamate</text>
        <dbReference type="Rhea" id="RHEA:18321"/>
        <dbReference type="ChEBI" id="CHEBI:16810"/>
        <dbReference type="ChEBI" id="CHEBI:17865"/>
        <dbReference type="ChEBI" id="CHEBI:29985"/>
        <dbReference type="ChEBI" id="CHEBI:57427"/>
        <dbReference type="EC" id="2.6.1.42"/>
    </reaction>
</comment>
<dbReference type="InterPro" id="IPR005786">
    <property type="entry name" value="B_amino_transII"/>
</dbReference>
<keyword evidence="7 16" id="KW-0032">Aminotransferase</keyword>
<dbReference type="Pfam" id="PF01063">
    <property type="entry name" value="Aminotran_4"/>
    <property type="match status" value="1"/>
</dbReference>
<keyword evidence="10" id="KW-0663">Pyridoxal phosphate</keyword>
<evidence type="ECO:0000256" key="7">
    <source>
        <dbReference type="ARBA" id="ARBA00022576"/>
    </source>
</evidence>
<evidence type="ECO:0000256" key="9">
    <source>
        <dbReference type="ARBA" id="ARBA00022679"/>
    </source>
</evidence>
<evidence type="ECO:0000256" key="5">
    <source>
        <dbReference type="ARBA" id="ARBA00009320"/>
    </source>
</evidence>
<evidence type="ECO:0000256" key="2">
    <source>
        <dbReference type="ARBA" id="ARBA00004824"/>
    </source>
</evidence>
<keyword evidence="8" id="KW-0028">Amino-acid biosynthesis</keyword>
<proteinExistence type="inferred from homology"/>
<comment type="catalytic activity">
    <reaction evidence="13">
        <text>L-isoleucine + 2-oxoglutarate = (S)-3-methyl-2-oxopentanoate + L-glutamate</text>
        <dbReference type="Rhea" id="RHEA:24801"/>
        <dbReference type="ChEBI" id="CHEBI:16810"/>
        <dbReference type="ChEBI" id="CHEBI:29985"/>
        <dbReference type="ChEBI" id="CHEBI:35146"/>
        <dbReference type="ChEBI" id="CHEBI:58045"/>
        <dbReference type="EC" id="2.6.1.42"/>
    </reaction>
</comment>
<reference evidence="16 17" key="1">
    <citation type="submission" date="2019-08" db="EMBL/GenBank/DDBJ databases">
        <title>In-depth cultivation of the pig gut microbiome towards novel bacterial diversity and tailored functional studies.</title>
        <authorList>
            <person name="Wylensek D."/>
            <person name="Hitch T.C.A."/>
            <person name="Clavel T."/>
        </authorList>
    </citation>
    <scope>NUCLEOTIDE SEQUENCE [LARGE SCALE GENOMIC DNA]</scope>
    <source>
        <strain evidence="16 17">WB03_NA08</strain>
    </source>
</reference>
<dbReference type="CDD" id="cd01557">
    <property type="entry name" value="BCAT_beta_family"/>
    <property type="match status" value="1"/>
</dbReference>
<dbReference type="SUPFAM" id="SSF56752">
    <property type="entry name" value="D-aminoacid aminotransferase-like PLP-dependent enzymes"/>
    <property type="match status" value="1"/>
</dbReference>
<dbReference type="InterPro" id="IPR043132">
    <property type="entry name" value="BCAT-like_C"/>
</dbReference>
<organism evidence="16 17">
    <name type="scientific">Scrofimicrobium canadense</name>
    <dbReference type="NCBI Taxonomy" id="2652290"/>
    <lineage>
        <taxon>Bacteria</taxon>
        <taxon>Bacillati</taxon>
        <taxon>Actinomycetota</taxon>
        <taxon>Actinomycetes</taxon>
        <taxon>Actinomycetales</taxon>
        <taxon>Actinomycetaceae</taxon>
        <taxon>Scrofimicrobium</taxon>
    </lineage>
</organism>
<keyword evidence="11" id="KW-0100">Branched-chain amino acid biosynthesis</keyword>
<dbReference type="GO" id="GO:0009098">
    <property type="term" value="P:L-leucine biosynthetic process"/>
    <property type="evidence" value="ECO:0007669"/>
    <property type="project" value="UniProtKB-UniPathway"/>
</dbReference>
<evidence type="ECO:0000256" key="8">
    <source>
        <dbReference type="ARBA" id="ARBA00022605"/>
    </source>
</evidence>
<evidence type="ECO:0000256" key="11">
    <source>
        <dbReference type="ARBA" id="ARBA00023304"/>
    </source>
</evidence>
<dbReference type="PIRSF" id="PIRSF006468">
    <property type="entry name" value="BCAT1"/>
    <property type="match status" value="1"/>
</dbReference>
<comment type="caution">
    <text evidence="16">The sequence shown here is derived from an EMBL/GenBank/DDBJ whole genome shotgun (WGS) entry which is preliminary data.</text>
</comment>
<dbReference type="GO" id="GO:0004084">
    <property type="term" value="F:branched-chain-amino-acid transaminase activity"/>
    <property type="evidence" value="ECO:0007669"/>
    <property type="project" value="UniProtKB-EC"/>
</dbReference>
<evidence type="ECO:0000256" key="13">
    <source>
        <dbReference type="ARBA" id="ARBA00048798"/>
    </source>
</evidence>